<dbReference type="InterPro" id="IPR048485">
    <property type="entry name" value="COG5_helical"/>
</dbReference>
<dbReference type="GO" id="GO:0006891">
    <property type="term" value="P:intra-Golgi vesicle-mediated transport"/>
    <property type="evidence" value="ECO:0007669"/>
    <property type="project" value="InterPro"/>
</dbReference>
<evidence type="ECO:0000256" key="1">
    <source>
        <dbReference type="ARBA" id="ARBA00004395"/>
    </source>
</evidence>
<protein>
    <recommendedName>
        <fullName evidence="2">Conserved oligomeric Golgi complex subunit 5</fullName>
    </recommendedName>
</protein>
<comment type="caution">
    <text evidence="7">The sequence shown here is derived from an EMBL/GenBank/DDBJ whole genome shotgun (WGS) entry which is preliminary data.</text>
</comment>
<reference evidence="7" key="1">
    <citation type="submission" date="2021-10" db="EMBL/GenBank/DDBJ databases">
        <title>Tropical sea cucumber genome reveals ecological adaptation and Cuvierian tubules defense mechanism.</title>
        <authorList>
            <person name="Chen T."/>
        </authorList>
    </citation>
    <scope>NUCLEOTIDE SEQUENCE</scope>
    <source>
        <strain evidence="7">Nanhai2018</strain>
        <tissue evidence="7">Muscle</tissue>
    </source>
</reference>
<dbReference type="GO" id="GO:0017119">
    <property type="term" value="C:Golgi transport complex"/>
    <property type="evidence" value="ECO:0007669"/>
    <property type="project" value="InterPro"/>
</dbReference>
<keyword evidence="3" id="KW-0333">Golgi apparatus</keyword>
<organism evidence="7 8">
    <name type="scientific">Holothuria leucospilota</name>
    <name type="common">Black long sea cucumber</name>
    <name type="synonym">Mertensiothuria leucospilota</name>
    <dbReference type="NCBI Taxonomy" id="206669"/>
    <lineage>
        <taxon>Eukaryota</taxon>
        <taxon>Metazoa</taxon>
        <taxon>Echinodermata</taxon>
        <taxon>Eleutherozoa</taxon>
        <taxon>Echinozoa</taxon>
        <taxon>Holothuroidea</taxon>
        <taxon>Aspidochirotacea</taxon>
        <taxon>Aspidochirotida</taxon>
        <taxon>Holothuriidae</taxon>
        <taxon>Holothuria</taxon>
    </lineage>
</organism>
<dbReference type="PANTHER" id="PTHR13228:SF3">
    <property type="entry name" value="CONSERVED OLIGOMERIC GOLGI COMPLEX SUBUNIT 5"/>
    <property type="match status" value="1"/>
</dbReference>
<dbReference type="GO" id="GO:0000139">
    <property type="term" value="C:Golgi membrane"/>
    <property type="evidence" value="ECO:0007669"/>
    <property type="project" value="UniProtKB-SubCell"/>
</dbReference>
<feature type="domain" description="Conserved oligomeric Golgi complex subunit 5 helical" evidence="6">
    <location>
        <begin position="169"/>
        <end position="373"/>
    </location>
</feature>
<evidence type="ECO:0000259" key="6">
    <source>
        <dbReference type="Pfam" id="PF20649"/>
    </source>
</evidence>
<evidence type="ECO:0000256" key="3">
    <source>
        <dbReference type="ARBA" id="ARBA00023034"/>
    </source>
</evidence>
<dbReference type="Pfam" id="PF20649">
    <property type="entry name" value="COG5_C"/>
    <property type="match status" value="1"/>
</dbReference>
<keyword evidence="4" id="KW-0472">Membrane</keyword>
<feature type="domain" description="Conserved oligomeric Golgi complex subunit 5 N-terminal" evidence="5">
    <location>
        <begin position="17"/>
        <end position="139"/>
    </location>
</feature>
<gene>
    <name evidence="7" type="ORF">HOLleu_04899</name>
</gene>
<dbReference type="EMBL" id="JAIZAY010000002">
    <property type="protein sequence ID" value="KAJ8046278.1"/>
    <property type="molecule type" value="Genomic_DNA"/>
</dbReference>
<dbReference type="InterPro" id="IPR019465">
    <property type="entry name" value="Cog5"/>
</dbReference>
<evidence type="ECO:0000313" key="7">
    <source>
        <dbReference type="EMBL" id="KAJ8046278.1"/>
    </source>
</evidence>
<dbReference type="PANTHER" id="PTHR13228">
    <property type="entry name" value="CONSERVED OLIGOMERIC GOLGI COMPLEX COMPONENT 5"/>
    <property type="match status" value="1"/>
</dbReference>
<dbReference type="AlphaFoldDB" id="A0A9Q1CJ90"/>
<evidence type="ECO:0000256" key="4">
    <source>
        <dbReference type="ARBA" id="ARBA00023136"/>
    </source>
</evidence>
<keyword evidence="8" id="KW-1185">Reference proteome</keyword>
<accession>A0A9Q1CJ90</accession>
<evidence type="ECO:0000259" key="5">
    <source>
        <dbReference type="Pfam" id="PF10392"/>
    </source>
</evidence>
<evidence type="ECO:0000256" key="2">
    <source>
        <dbReference type="ARBA" id="ARBA00020974"/>
    </source>
</evidence>
<dbReference type="InterPro" id="IPR049176">
    <property type="entry name" value="COG5_N"/>
</dbReference>
<dbReference type="Proteomes" id="UP001152320">
    <property type="component" value="Chromosome 2"/>
</dbReference>
<name>A0A9Q1CJ90_HOLLE</name>
<sequence length="823" mass="92679">MDPKLLKYLQEDESFQEFLQEDFDVRDHTNKVLQHLSIGEQLLKLTEGINLLDKELHTQVANHHEDLLSQATGIENLEGVLQMMQTRILALQTAVERIRSKVVDPYDKIVARTAQLRRLQEACDLLRRIIRILYLSKRLHGQLQGGAREITKAAQSLNELDYLFHGVDLSGIDIVEQDTMFIRRARKDIERQAQKMLHQGMETQNQTQVATSLQVFHNLGSLSETVHKVLSDCEGNIRMNIRTALSVQLLSSVSANQARGPGRASMPAPGNTAAFRATLWTNLEKLMDQLYATCGQVNHLQKVLSKKRDPVTHVFFMEELYKEKQKNILHCFWESLAKIVKAEFVSNASENTFIKQAFEGEYPKLLRLFNDLWKRLEPFTVGMTSKLEQLQSPSYQEDEGTKYNPELALKESLEAFETAYLSRSLSRLFDPINLVFPGGSSQPPSSDEIEGISKTISSELSVASVDQNLSVLVARNVAKTLKLYASKCEQMVNPHQVFYGKCLNNLVLYGNPYQLCTDGDASQVIAPPSAGQTKNAAVVNSLYQFHQSVGKVLSNLQNLPDQAVELIVAAMQELVNQMSAALKPLLDSVSDAIEAIILTMHHEDFKGVAPKDSPDIPCSLYMRELQGFISRVQSEYLAQFTCTDFIMQSINPVACRAIELFIIHATLLRPLGEGGKMRLAADCAQMELALAPLCHRLSDLGKPYKLLRAFRPMLFQTPEHIVKNTTVGEIVPYSTVLQYLFSKAPSELMSPHEGAGWSISRYSQWLCEHPSEKERLALIRSTLEFYVQGVNARHAKEYAPIYPIMLDLLQKGTAAIQKQEDMN</sequence>
<proteinExistence type="predicted"/>
<dbReference type="OrthoDB" id="18786at2759"/>
<evidence type="ECO:0000313" key="8">
    <source>
        <dbReference type="Proteomes" id="UP001152320"/>
    </source>
</evidence>
<comment type="subcellular location">
    <subcellularLocation>
        <location evidence="1">Golgi apparatus membrane</location>
        <topology evidence="1">Peripheral membrane protein</topology>
    </subcellularLocation>
</comment>
<dbReference type="Pfam" id="PF10392">
    <property type="entry name" value="COG5_N"/>
    <property type="match status" value="1"/>
</dbReference>